<dbReference type="Proteomes" id="UP001501169">
    <property type="component" value="Unassembled WGS sequence"/>
</dbReference>
<evidence type="ECO:0000256" key="4">
    <source>
        <dbReference type="ARBA" id="ARBA00022692"/>
    </source>
</evidence>
<keyword evidence="6" id="KW-0406">Ion transport</keyword>
<evidence type="ECO:0000256" key="8">
    <source>
        <dbReference type="ARBA" id="ARBA00023136"/>
    </source>
</evidence>
<accession>A0ABN1DXD1</accession>
<evidence type="ECO:0000256" key="6">
    <source>
        <dbReference type="ARBA" id="ARBA00023065"/>
    </source>
</evidence>
<evidence type="ECO:0000256" key="7">
    <source>
        <dbReference type="ARBA" id="ARBA00023077"/>
    </source>
</evidence>
<keyword evidence="4 10" id="KW-0812">Transmembrane</keyword>
<dbReference type="Pfam" id="PF07715">
    <property type="entry name" value="Plug"/>
    <property type="match status" value="1"/>
</dbReference>
<dbReference type="CDD" id="cd01347">
    <property type="entry name" value="ligand_gated_channel"/>
    <property type="match status" value="1"/>
</dbReference>
<feature type="domain" description="TonB-dependent receptor-like beta-barrel" evidence="13">
    <location>
        <begin position="206"/>
        <end position="564"/>
    </location>
</feature>
<comment type="similarity">
    <text evidence="10 11">Belongs to the TonB-dependent receptor family.</text>
</comment>
<keyword evidence="9 10" id="KW-0998">Cell outer membrane</keyword>
<feature type="signal peptide" evidence="12">
    <location>
        <begin position="1"/>
        <end position="18"/>
    </location>
</feature>
<dbReference type="Gene3D" id="2.170.130.10">
    <property type="entry name" value="TonB-dependent receptor, plug domain"/>
    <property type="match status" value="1"/>
</dbReference>
<keyword evidence="2 10" id="KW-0813">Transport</keyword>
<keyword evidence="3 10" id="KW-1134">Transmembrane beta strand</keyword>
<evidence type="ECO:0000259" key="13">
    <source>
        <dbReference type="Pfam" id="PF00593"/>
    </source>
</evidence>
<name>A0ABN1DXD1_9GAMM</name>
<evidence type="ECO:0000256" key="10">
    <source>
        <dbReference type="PROSITE-ProRule" id="PRU01360"/>
    </source>
</evidence>
<evidence type="ECO:0000256" key="2">
    <source>
        <dbReference type="ARBA" id="ARBA00022448"/>
    </source>
</evidence>
<dbReference type="EMBL" id="BAAAEO010000003">
    <property type="protein sequence ID" value="GAA0554742.1"/>
    <property type="molecule type" value="Genomic_DNA"/>
</dbReference>
<dbReference type="InterPro" id="IPR000531">
    <property type="entry name" value="Beta-barrel_TonB"/>
</dbReference>
<keyword evidence="5 12" id="KW-0732">Signal</keyword>
<dbReference type="PANTHER" id="PTHR30069:SF53">
    <property type="entry name" value="COLICIN I RECEPTOR-RELATED"/>
    <property type="match status" value="1"/>
</dbReference>
<dbReference type="SUPFAM" id="SSF56935">
    <property type="entry name" value="Porins"/>
    <property type="match status" value="1"/>
</dbReference>
<feature type="domain" description="TonB-dependent receptor plug" evidence="14">
    <location>
        <begin position="37"/>
        <end position="143"/>
    </location>
</feature>
<evidence type="ECO:0000256" key="5">
    <source>
        <dbReference type="ARBA" id="ARBA00022729"/>
    </source>
</evidence>
<dbReference type="Gene3D" id="2.40.170.20">
    <property type="entry name" value="TonB-dependent receptor, beta-barrel domain"/>
    <property type="match status" value="1"/>
</dbReference>
<dbReference type="PANTHER" id="PTHR30069">
    <property type="entry name" value="TONB-DEPENDENT OUTER MEMBRANE RECEPTOR"/>
    <property type="match status" value="1"/>
</dbReference>
<reference evidence="15 16" key="1">
    <citation type="journal article" date="2019" name="Int. J. Syst. Evol. Microbiol.">
        <title>The Global Catalogue of Microorganisms (GCM) 10K type strain sequencing project: providing services to taxonomists for standard genome sequencing and annotation.</title>
        <authorList>
            <consortium name="The Broad Institute Genomics Platform"/>
            <consortium name="The Broad Institute Genome Sequencing Center for Infectious Disease"/>
            <person name="Wu L."/>
            <person name="Ma J."/>
        </authorList>
    </citation>
    <scope>NUCLEOTIDE SEQUENCE [LARGE SCALE GENOMIC DNA]</scope>
    <source>
        <strain evidence="15 16">JCM 14331</strain>
    </source>
</reference>
<dbReference type="InterPro" id="IPR037066">
    <property type="entry name" value="Plug_dom_sf"/>
</dbReference>
<dbReference type="InterPro" id="IPR012910">
    <property type="entry name" value="Plug_dom"/>
</dbReference>
<keyword evidence="8 10" id="KW-0472">Membrane</keyword>
<keyword evidence="7 11" id="KW-0798">TonB box</keyword>
<keyword evidence="16" id="KW-1185">Reference proteome</keyword>
<dbReference type="PROSITE" id="PS52016">
    <property type="entry name" value="TONB_DEPENDENT_REC_3"/>
    <property type="match status" value="1"/>
</dbReference>
<evidence type="ECO:0000256" key="11">
    <source>
        <dbReference type="RuleBase" id="RU003357"/>
    </source>
</evidence>
<comment type="subcellular location">
    <subcellularLocation>
        <location evidence="1 10">Cell outer membrane</location>
        <topology evidence="1 10">Multi-pass membrane protein</topology>
    </subcellularLocation>
</comment>
<sequence length="591" mass="64790">MFKPAFAAVLVASCCSVAADDSVEHISIYANRTATPQQEVLASITVLERDDIVARQASDLPALLAQLPGINLSRDGGRGQTAGIYIRGGNTGHSLVLIDGVRSGSATLGYKSLSMLPLELIERIEVVRGPRAALYGSDALAGVIAITTRRSKAVELNANVGSYGQAGTDINVSHSAEQLTLHASAGVSRADGFNVRKDLDADKDGYNQKYIKLAADYQTTVGQFSAQADVNSGFYQFDTSYGVEDEADTLNRAYLLGWQHQLGQWQHQALLSRTLDSEATFGPGSRSPFVTGRDEFSYQAASDLTDSLSFLAGMNWYHEQVDKSLTAYEQTSRINRAVFTGVNYQLNALQLEAAVRRDLINQYGGQNTWQLAAAYQLAEHWLVRASRGTAFKAPTFNDLYYPGYANPDLKPEESESDEIAVSYRNAGLVVQLAWFDRDVTNLIQGVEQAENVLLATIEGIEFSVEQQWQQFSSTFAYTWLDTENASTGKMLARRPENSINWRGSYDADKWSAFVTADYQSTTYQGMDWATGADLPLAPAHTVWGFGVSYMVNTALTVRAKVDNLFDKDYYTSDSYATAGTNFGISLSYSPR</sequence>
<evidence type="ECO:0000256" key="3">
    <source>
        <dbReference type="ARBA" id="ARBA00022452"/>
    </source>
</evidence>
<dbReference type="InterPro" id="IPR039426">
    <property type="entry name" value="TonB-dep_rcpt-like"/>
</dbReference>
<proteinExistence type="inferred from homology"/>
<evidence type="ECO:0000256" key="12">
    <source>
        <dbReference type="SAM" id="SignalP"/>
    </source>
</evidence>
<evidence type="ECO:0000259" key="14">
    <source>
        <dbReference type="Pfam" id="PF07715"/>
    </source>
</evidence>
<gene>
    <name evidence="15" type="ORF">GCM10009098_23220</name>
</gene>
<comment type="caution">
    <text evidence="15">The sequence shown here is derived from an EMBL/GenBank/DDBJ whole genome shotgun (WGS) entry which is preliminary data.</text>
</comment>
<dbReference type="InterPro" id="IPR036942">
    <property type="entry name" value="Beta-barrel_TonB_sf"/>
</dbReference>
<evidence type="ECO:0000313" key="15">
    <source>
        <dbReference type="EMBL" id="GAA0554742.1"/>
    </source>
</evidence>
<dbReference type="Pfam" id="PF00593">
    <property type="entry name" value="TonB_dep_Rec_b-barrel"/>
    <property type="match status" value="1"/>
</dbReference>
<evidence type="ECO:0000313" key="16">
    <source>
        <dbReference type="Proteomes" id="UP001501169"/>
    </source>
</evidence>
<feature type="chain" id="PRO_5046333122" evidence="12">
    <location>
        <begin position="19"/>
        <end position="591"/>
    </location>
</feature>
<evidence type="ECO:0000256" key="9">
    <source>
        <dbReference type="ARBA" id="ARBA00023237"/>
    </source>
</evidence>
<protein>
    <submittedName>
        <fullName evidence="15">TonB-dependent receptor</fullName>
    </submittedName>
</protein>
<dbReference type="RefSeq" id="WP_226766953.1">
    <property type="nucleotide sequence ID" value="NZ_BAAAEO010000003.1"/>
</dbReference>
<organism evidence="15 16">
    <name type="scientific">Rheinheimera aquimaris</name>
    <dbReference type="NCBI Taxonomy" id="412437"/>
    <lineage>
        <taxon>Bacteria</taxon>
        <taxon>Pseudomonadati</taxon>
        <taxon>Pseudomonadota</taxon>
        <taxon>Gammaproteobacteria</taxon>
        <taxon>Chromatiales</taxon>
        <taxon>Chromatiaceae</taxon>
        <taxon>Rheinheimera</taxon>
    </lineage>
</organism>
<evidence type="ECO:0000256" key="1">
    <source>
        <dbReference type="ARBA" id="ARBA00004571"/>
    </source>
</evidence>
<keyword evidence="15" id="KW-0675">Receptor</keyword>